<evidence type="ECO:0000313" key="2">
    <source>
        <dbReference type="Proteomes" id="UP000799438"/>
    </source>
</evidence>
<protein>
    <submittedName>
        <fullName evidence="1">Uncharacterized protein</fullName>
    </submittedName>
</protein>
<accession>A0A6A6B513</accession>
<name>A0A6A6B513_9PEZI</name>
<keyword evidence="2" id="KW-1185">Reference proteome</keyword>
<dbReference type="GeneID" id="54304831"/>
<dbReference type="Proteomes" id="UP000799438">
    <property type="component" value="Unassembled WGS sequence"/>
</dbReference>
<dbReference type="RefSeq" id="XP_033394078.1">
    <property type="nucleotide sequence ID" value="XM_033547324.1"/>
</dbReference>
<evidence type="ECO:0000313" key="1">
    <source>
        <dbReference type="EMBL" id="KAF2138365.1"/>
    </source>
</evidence>
<sequence length="99" mass="10944">MLAKAVIQFEKNSGRYGSLSAAVLFAAFMAGWRNAAPLGIENLDRVTYSCMSSRFPLVSRLSFMENHRLAGQAGRCLAHHTRLRRADVVMAEPDVSTDK</sequence>
<dbReference type="AlphaFoldDB" id="A0A6A6B513"/>
<gene>
    <name evidence="1" type="ORF">K452DRAFT_92640</name>
</gene>
<proteinExistence type="predicted"/>
<reference evidence="1" key="1">
    <citation type="journal article" date="2020" name="Stud. Mycol.">
        <title>101 Dothideomycetes genomes: a test case for predicting lifestyles and emergence of pathogens.</title>
        <authorList>
            <person name="Haridas S."/>
            <person name="Albert R."/>
            <person name="Binder M."/>
            <person name="Bloem J."/>
            <person name="Labutti K."/>
            <person name="Salamov A."/>
            <person name="Andreopoulos B."/>
            <person name="Baker S."/>
            <person name="Barry K."/>
            <person name="Bills G."/>
            <person name="Bluhm B."/>
            <person name="Cannon C."/>
            <person name="Castanera R."/>
            <person name="Culley D."/>
            <person name="Daum C."/>
            <person name="Ezra D."/>
            <person name="Gonzalez J."/>
            <person name="Henrissat B."/>
            <person name="Kuo A."/>
            <person name="Liang C."/>
            <person name="Lipzen A."/>
            <person name="Lutzoni F."/>
            <person name="Magnuson J."/>
            <person name="Mondo S."/>
            <person name="Nolan M."/>
            <person name="Ohm R."/>
            <person name="Pangilinan J."/>
            <person name="Park H.-J."/>
            <person name="Ramirez L."/>
            <person name="Alfaro M."/>
            <person name="Sun H."/>
            <person name="Tritt A."/>
            <person name="Yoshinaga Y."/>
            <person name="Zwiers L.-H."/>
            <person name="Turgeon B."/>
            <person name="Goodwin S."/>
            <person name="Spatafora J."/>
            <person name="Crous P."/>
            <person name="Grigoriev I."/>
        </authorList>
    </citation>
    <scope>NUCLEOTIDE SEQUENCE</scope>
    <source>
        <strain evidence="1">CBS 121167</strain>
    </source>
</reference>
<dbReference type="EMBL" id="ML995497">
    <property type="protein sequence ID" value="KAF2138365.1"/>
    <property type="molecule type" value="Genomic_DNA"/>
</dbReference>
<organism evidence="1 2">
    <name type="scientific">Aplosporella prunicola CBS 121167</name>
    <dbReference type="NCBI Taxonomy" id="1176127"/>
    <lineage>
        <taxon>Eukaryota</taxon>
        <taxon>Fungi</taxon>
        <taxon>Dikarya</taxon>
        <taxon>Ascomycota</taxon>
        <taxon>Pezizomycotina</taxon>
        <taxon>Dothideomycetes</taxon>
        <taxon>Dothideomycetes incertae sedis</taxon>
        <taxon>Botryosphaeriales</taxon>
        <taxon>Aplosporellaceae</taxon>
        <taxon>Aplosporella</taxon>
    </lineage>
</organism>